<dbReference type="EMBL" id="JAEVHI010000006">
    <property type="protein sequence ID" value="KAG5288918.1"/>
    <property type="molecule type" value="Genomic_DNA"/>
</dbReference>
<dbReference type="AlphaFoldDB" id="A0A8H8CU65"/>
<evidence type="ECO:0000313" key="4">
    <source>
        <dbReference type="Proteomes" id="UP000670092"/>
    </source>
</evidence>
<dbReference type="OrthoDB" id="2135488at2759"/>
<dbReference type="Gene3D" id="3.20.20.140">
    <property type="entry name" value="Metal-dependent hydrolases"/>
    <property type="match status" value="1"/>
</dbReference>
<dbReference type="InterPro" id="IPR052358">
    <property type="entry name" value="Aro_Compnd_Degr_Hydrolases"/>
</dbReference>
<dbReference type="PANTHER" id="PTHR35563">
    <property type="entry name" value="BARREL METAL-DEPENDENT HYDROLASE, PUTATIVE (AFU_ORTHOLOGUE AFUA_1G16240)-RELATED"/>
    <property type="match status" value="1"/>
</dbReference>
<evidence type="ECO:0000256" key="1">
    <source>
        <dbReference type="SAM" id="MobiDB-lite"/>
    </source>
</evidence>
<evidence type="ECO:0000313" key="3">
    <source>
        <dbReference type="EMBL" id="KAG5288918.1"/>
    </source>
</evidence>
<dbReference type="GO" id="GO:0016787">
    <property type="term" value="F:hydrolase activity"/>
    <property type="evidence" value="ECO:0007669"/>
    <property type="project" value="UniProtKB-KW"/>
</dbReference>
<proteinExistence type="predicted"/>
<dbReference type="Proteomes" id="UP000670092">
    <property type="component" value="Unassembled WGS sequence"/>
</dbReference>
<dbReference type="Pfam" id="PF04909">
    <property type="entry name" value="Amidohydro_2"/>
    <property type="match status" value="1"/>
</dbReference>
<keyword evidence="3" id="KW-0378">Hydrolase</keyword>
<dbReference type="InterPro" id="IPR032466">
    <property type="entry name" value="Metal_Hydrolase"/>
</dbReference>
<accession>A0A8H8CU65</accession>
<dbReference type="InterPro" id="IPR006680">
    <property type="entry name" value="Amidohydro-rel"/>
</dbReference>
<organism evidence="3 4">
    <name type="scientific">Ajellomyces capsulatus</name>
    <name type="common">Darling's disease fungus</name>
    <name type="synonym">Histoplasma capsulatum</name>
    <dbReference type="NCBI Taxonomy" id="5037"/>
    <lineage>
        <taxon>Eukaryota</taxon>
        <taxon>Fungi</taxon>
        <taxon>Dikarya</taxon>
        <taxon>Ascomycota</taxon>
        <taxon>Pezizomycotina</taxon>
        <taxon>Eurotiomycetes</taxon>
        <taxon>Eurotiomycetidae</taxon>
        <taxon>Onygenales</taxon>
        <taxon>Ajellomycetaceae</taxon>
        <taxon>Histoplasma</taxon>
    </lineage>
</organism>
<name>A0A8H8CU65_AJECA</name>
<dbReference type="VEuPathDB" id="FungiDB:I7I52_12562"/>
<feature type="domain" description="Amidohydrolase-related" evidence="2">
    <location>
        <begin position="112"/>
        <end position="401"/>
    </location>
</feature>
<comment type="caution">
    <text evidence="3">The sequence shown here is derived from an EMBL/GenBank/DDBJ whole genome shotgun (WGS) entry which is preliminary data.</text>
</comment>
<reference evidence="3 4" key="1">
    <citation type="submission" date="2021-01" db="EMBL/GenBank/DDBJ databases">
        <title>Chromosome-level genome assembly of a human fungal pathogen reveals clustering of transcriptionally co-regulated genes.</title>
        <authorList>
            <person name="Voorhies M."/>
            <person name="Cohen S."/>
            <person name="Shea T.P."/>
            <person name="Petrus S."/>
            <person name="Munoz J.F."/>
            <person name="Poplawski S."/>
            <person name="Goldman W.E."/>
            <person name="Michael T."/>
            <person name="Cuomo C.A."/>
            <person name="Sil A."/>
            <person name="Beyhan S."/>
        </authorList>
    </citation>
    <scope>NUCLEOTIDE SEQUENCE [LARGE SCALE GENOMIC DNA]</scope>
    <source>
        <strain evidence="3 4">G184AR</strain>
    </source>
</reference>
<sequence length="405" mass="45068">MGPTAAGILVLNRFTWDILKHRDHLRRTLESFSQPSRTKASGLQPFVREPTALTTIQPLWHAAPLLPPLRIQPRAPRIMGSNLRQSNNLKHRSTKGGSEAPLPQRLPANSWDSHIHVVEEPSRYPLSTTADYQPSKSHTLSDALAFTRTTGIHNVVLIQPSIYGYDNSCLLDSLRQLGPRRARGVVCFDAATIDEETGQHGGDSVLSTWHQLGVRGVRLNLVSVPQELDAGELARMLHEYADLIRDYGWVLELYIRMETMPDLATIVPSLGVKVCLDHIANPKLPPRSSSPSSPSSSPLNPYDLVGFPALISLLEKGSTYVKISGPYRLSADPQFHDVGAMVRELMRAGRERLVFATDWPHTRFEGVDIAPFTEACLGWCAEADPDMAERLFRRNAEELWDVTAL</sequence>
<gene>
    <name evidence="3" type="ORF">I7I52_12562</name>
</gene>
<feature type="region of interest" description="Disordered" evidence="1">
    <location>
        <begin position="81"/>
        <end position="106"/>
    </location>
</feature>
<protein>
    <submittedName>
        <fullName evidence="3">Amidohydrolase</fullName>
    </submittedName>
</protein>
<dbReference type="SUPFAM" id="SSF51556">
    <property type="entry name" value="Metallo-dependent hydrolases"/>
    <property type="match status" value="1"/>
</dbReference>
<dbReference type="PANTHER" id="PTHR35563:SF2">
    <property type="entry name" value="BARREL METAL-DEPENDENT HYDROLASE, PUTATIVE (AFU_ORTHOLOGUE AFUA_1G16240)-RELATED"/>
    <property type="match status" value="1"/>
</dbReference>
<evidence type="ECO:0000259" key="2">
    <source>
        <dbReference type="Pfam" id="PF04909"/>
    </source>
</evidence>